<evidence type="ECO:0000256" key="11">
    <source>
        <dbReference type="ARBA" id="ARBA00023033"/>
    </source>
</evidence>
<keyword evidence="8" id="KW-1133">Transmembrane helix</keyword>
<keyword evidence="9" id="KW-0560">Oxidoreductase</keyword>
<evidence type="ECO:0000256" key="12">
    <source>
        <dbReference type="ARBA" id="ARBA00023136"/>
    </source>
</evidence>
<evidence type="ECO:0000313" key="14">
    <source>
        <dbReference type="EMBL" id="TFK36433.1"/>
    </source>
</evidence>
<keyword evidence="12" id="KW-0472">Membrane</keyword>
<gene>
    <name evidence="14" type="ORF">BDQ12DRAFT_654538</name>
</gene>
<dbReference type="AlphaFoldDB" id="A0A5C3LVM9"/>
<evidence type="ECO:0000256" key="6">
    <source>
        <dbReference type="ARBA" id="ARBA00022692"/>
    </source>
</evidence>
<dbReference type="GO" id="GO:0004497">
    <property type="term" value="F:monooxygenase activity"/>
    <property type="evidence" value="ECO:0007669"/>
    <property type="project" value="UniProtKB-KW"/>
</dbReference>
<dbReference type="OrthoDB" id="1470350at2759"/>
<dbReference type="InterPro" id="IPR002401">
    <property type="entry name" value="Cyt_P450_E_grp-I"/>
</dbReference>
<reference evidence="14 15" key="1">
    <citation type="journal article" date="2019" name="Nat. Ecol. Evol.">
        <title>Megaphylogeny resolves global patterns of mushroom evolution.</title>
        <authorList>
            <person name="Varga T."/>
            <person name="Krizsan K."/>
            <person name="Foldi C."/>
            <person name="Dima B."/>
            <person name="Sanchez-Garcia M."/>
            <person name="Sanchez-Ramirez S."/>
            <person name="Szollosi G.J."/>
            <person name="Szarkandi J.G."/>
            <person name="Papp V."/>
            <person name="Albert L."/>
            <person name="Andreopoulos W."/>
            <person name="Angelini C."/>
            <person name="Antonin V."/>
            <person name="Barry K.W."/>
            <person name="Bougher N.L."/>
            <person name="Buchanan P."/>
            <person name="Buyck B."/>
            <person name="Bense V."/>
            <person name="Catcheside P."/>
            <person name="Chovatia M."/>
            <person name="Cooper J."/>
            <person name="Damon W."/>
            <person name="Desjardin D."/>
            <person name="Finy P."/>
            <person name="Geml J."/>
            <person name="Haridas S."/>
            <person name="Hughes K."/>
            <person name="Justo A."/>
            <person name="Karasinski D."/>
            <person name="Kautmanova I."/>
            <person name="Kiss B."/>
            <person name="Kocsube S."/>
            <person name="Kotiranta H."/>
            <person name="LaButti K.M."/>
            <person name="Lechner B.E."/>
            <person name="Liimatainen K."/>
            <person name="Lipzen A."/>
            <person name="Lukacs Z."/>
            <person name="Mihaltcheva S."/>
            <person name="Morgado L.N."/>
            <person name="Niskanen T."/>
            <person name="Noordeloos M.E."/>
            <person name="Ohm R.A."/>
            <person name="Ortiz-Santana B."/>
            <person name="Ovrebo C."/>
            <person name="Racz N."/>
            <person name="Riley R."/>
            <person name="Savchenko A."/>
            <person name="Shiryaev A."/>
            <person name="Soop K."/>
            <person name="Spirin V."/>
            <person name="Szebenyi C."/>
            <person name="Tomsovsky M."/>
            <person name="Tulloss R.E."/>
            <person name="Uehling J."/>
            <person name="Grigoriev I.V."/>
            <person name="Vagvolgyi C."/>
            <person name="Papp T."/>
            <person name="Martin F.M."/>
            <person name="Miettinen O."/>
            <person name="Hibbett D.S."/>
            <person name="Nagy L.G."/>
        </authorList>
    </citation>
    <scope>NUCLEOTIDE SEQUENCE [LARGE SCALE GENOMIC DNA]</scope>
    <source>
        <strain evidence="14 15">CBS 166.37</strain>
    </source>
</reference>
<accession>A0A5C3LVM9</accession>
<evidence type="ECO:0000256" key="3">
    <source>
        <dbReference type="ARBA" id="ARBA00004721"/>
    </source>
</evidence>
<dbReference type="GO" id="GO:0005506">
    <property type="term" value="F:iron ion binding"/>
    <property type="evidence" value="ECO:0007669"/>
    <property type="project" value="InterPro"/>
</dbReference>
<dbReference type="GO" id="GO:0016020">
    <property type="term" value="C:membrane"/>
    <property type="evidence" value="ECO:0007669"/>
    <property type="project" value="UniProtKB-SubCell"/>
</dbReference>
<dbReference type="Pfam" id="PF00067">
    <property type="entry name" value="p450"/>
    <property type="match status" value="1"/>
</dbReference>
<evidence type="ECO:0000256" key="1">
    <source>
        <dbReference type="ARBA" id="ARBA00001971"/>
    </source>
</evidence>
<evidence type="ECO:0000256" key="5">
    <source>
        <dbReference type="ARBA" id="ARBA00022617"/>
    </source>
</evidence>
<dbReference type="InterPro" id="IPR036396">
    <property type="entry name" value="Cyt_P450_sf"/>
</dbReference>
<evidence type="ECO:0000256" key="10">
    <source>
        <dbReference type="ARBA" id="ARBA00023004"/>
    </source>
</evidence>
<protein>
    <submittedName>
        <fullName evidence="14">Cytochrome P450</fullName>
    </submittedName>
</protein>
<dbReference type="STRING" id="68775.A0A5C3LVM9"/>
<dbReference type="Proteomes" id="UP000308652">
    <property type="component" value="Unassembled WGS sequence"/>
</dbReference>
<keyword evidence="7 13" id="KW-0479">Metal-binding</keyword>
<evidence type="ECO:0000256" key="8">
    <source>
        <dbReference type="ARBA" id="ARBA00022989"/>
    </source>
</evidence>
<dbReference type="PRINTS" id="PR00463">
    <property type="entry name" value="EP450I"/>
</dbReference>
<keyword evidence="10 13" id="KW-0408">Iron</keyword>
<organism evidence="14 15">
    <name type="scientific">Crucibulum laeve</name>
    <dbReference type="NCBI Taxonomy" id="68775"/>
    <lineage>
        <taxon>Eukaryota</taxon>
        <taxon>Fungi</taxon>
        <taxon>Dikarya</taxon>
        <taxon>Basidiomycota</taxon>
        <taxon>Agaricomycotina</taxon>
        <taxon>Agaricomycetes</taxon>
        <taxon>Agaricomycetidae</taxon>
        <taxon>Agaricales</taxon>
        <taxon>Agaricineae</taxon>
        <taxon>Nidulariaceae</taxon>
        <taxon>Crucibulum</taxon>
    </lineage>
</organism>
<evidence type="ECO:0000313" key="15">
    <source>
        <dbReference type="Proteomes" id="UP000308652"/>
    </source>
</evidence>
<dbReference type="EMBL" id="ML213614">
    <property type="protein sequence ID" value="TFK36433.1"/>
    <property type="molecule type" value="Genomic_DNA"/>
</dbReference>
<keyword evidence="6" id="KW-0812">Transmembrane</keyword>
<dbReference type="PRINTS" id="PR00385">
    <property type="entry name" value="P450"/>
</dbReference>
<feature type="binding site" description="axial binding residue" evidence="13">
    <location>
        <position position="416"/>
    </location>
    <ligand>
        <name>heme</name>
        <dbReference type="ChEBI" id="CHEBI:30413"/>
    </ligand>
    <ligandPart>
        <name>Fe</name>
        <dbReference type="ChEBI" id="CHEBI:18248"/>
    </ligandPart>
</feature>
<comment type="cofactor">
    <cofactor evidence="1 13">
        <name>heme</name>
        <dbReference type="ChEBI" id="CHEBI:30413"/>
    </cofactor>
</comment>
<dbReference type="SUPFAM" id="SSF48264">
    <property type="entry name" value="Cytochrome P450"/>
    <property type="match status" value="1"/>
</dbReference>
<dbReference type="InterPro" id="IPR050121">
    <property type="entry name" value="Cytochrome_P450_monoxygenase"/>
</dbReference>
<keyword evidence="5 13" id="KW-0349">Heme</keyword>
<dbReference type="GO" id="GO:0020037">
    <property type="term" value="F:heme binding"/>
    <property type="evidence" value="ECO:0007669"/>
    <property type="project" value="InterPro"/>
</dbReference>
<sequence length="475" mass="55116">MSLFLEKFLTSYSWLVFFLFLLLFVLLCAKEFTVPSELRHLPKVPILSLLYSYARGEVEDSRIRRLLLPFANKHREDIIIKDLSHHIVQWPKEEPPDQMLLWRFIGQKNIILSNGELWKRHSRVVKSALNKNIPIADFVYLTNKLFSCMPDQGLVRWDELTMRFTLDAVGTTALGYNFNTLDNPDSPFIKQYNAIMDGIASPAHLVFPKIETWFPRRKLIALIDDLVDKFHGILEYKKNNKGNDMLTYMLEEPDMTDEEYRDNMVVFFIAGHDTTAGALSSLAYYFAKHPDIQELARSEVLKILGPTEEPTLDKLRNLPFLDACIRESLRINTPITYMVPRVSSAPTELRGSSGKVYLLPANTSTISNIYAVHHNEHHWPDPGRFDPRRFLNLDKQKEKTVDASLWMPFYVGPRQCPARNFAMYELRTLSSMLLRQYSWTLPSNSPHNDWPQNAFSPFALSLPRNMDLNFIRQPS</sequence>
<evidence type="ECO:0000256" key="7">
    <source>
        <dbReference type="ARBA" id="ARBA00022723"/>
    </source>
</evidence>
<dbReference type="InterPro" id="IPR001128">
    <property type="entry name" value="Cyt_P450"/>
</dbReference>
<dbReference type="PANTHER" id="PTHR24305:SF166">
    <property type="entry name" value="CYTOCHROME P450 12A4, MITOCHONDRIAL-RELATED"/>
    <property type="match status" value="1"/>
</dbReference>
<keyword evidence="11" id="KW-0503">Monooxygenase</keyword>
<evidence type="ECO:0000256" key="9">
    <source>
        <dbReference type="ARBA" id="ARBA00023002"/>
    </source>
</evidence>
<dbReference type="Gene3D" id="1.10.630.10">
    <property type="entry name" value="Cytochrome P450"/>
    <property type="match status" value="1"/>
</dbReference>
<evidence type="ECO:0000256" key="13">
    <source>
        <dbReference type="PIRSR" id="PIRSR602401-1"/>
    </source>
</evidence>
<evidence type="ECO:0000256" key="4">
    <source>
        <dbReference type="ARBA" id="ARBA00010617"/>
    </source>
</evidence>
<evidence type="ECO:0000256" key="2">
    <source>
        <dbReference type="ARBA" id="ARBA00004370"/>
    </source>
</evidence>
<dbReference type="PANTHER" id="PTHR24305">
    <property type="entry name" value="CYTOCHROME P450"/>
    <property type="match status" value="1"/>
</dbReference>
<name>A0A5C3LVM9_9AGAR</name>
<keyword evidence="15" id="KW-1185">Reference proteome</keyword>
<comment type="pathway">
    <text evidence="3">Secondary metabolite biosynthesis; terpenoid biosynthesis.</text>
</comment>
<dbReference type="GO" id="GO:0016705">
    <property type="term" value="F:oxidoreductase activity, acting on paired donors, with incorporation or reduction of molecular oxygen"/>
    <property type="evidence" value="ECO:0007669"/>
    <property type="project" value="InterPro"/>
</dbReference>
<comment type="subcellular location">
    <subcellularLocation>
        <location evidence="2">Membrane</location>
    </subcellularLocation>
</comment>
<proteinExistence type="inferred from homology"/>
<comment type="similarity">
    <text evidence="4">Belongs to the cytochrome P450 family.</text>
</comment>